<keyword evidence="1" id="KW-0472">Membrane</keyword>
<evidence type="ECO:0000256" key="1">
    <source>
        <dbReference type="SAM" id="Phobius"/>
    </source>
</evidence>
<dbReference type="AlphaFoldDB" id="A0A545V5M8"/>
<feature type="transmembrane region" description="Helical" evidence="1">
    <location>
        <begin position="114"/>
        <end position="137"/>
    </location>
</feature>
<comment type="caution">
    <text evidence="2">The sequence shown here is derived from an EMBL/GenBank/DDBJ whole genome shotgun (WGS) entry which is preliminary data.</text>
</comment>
<feature type="transmembrane region" description="Helical" evidence="1">
    <location>
        <begin position="74"/>
        <end position="93"/>
    </location>
</feature>
<dbReference type="Proteomes" id="UP000315783">
    <property type="component" value="Unassembled WGS sequence"/>
</dbReference>
<accession>A0A545V5M8</accession>
<gene>
    <name evidence="2" type="ORF">IF1G_04261</name>
</gene>
<keyword evidence="1" id="KW-0812">Transmembrane</keyword>
<organism evidence="2 3">
    <name type="scientific">Cordyceps javanica</name>
    <dbReference type="NCBI Taxonomy" id="43265"/>
    <lineage>
        <taxon>Eukaryota</taxon>
        <taxon>Fungi</taxon>
        <taxon>Dikarya</taxon>
        <taxon>Ascomycota</taxon>
        <taxon>Pezizomycotina</taxon>
        <taxon>Sordariomycetes</taxon>
        <taxon>Hypocreomycetidae</taxon>
        <taxon>Hypocreales</taxon>
        <taxon>Cordycipitaceae</taxon>
        <taxon>Cordyceps</taxon>
    </lineage>
</organism>
<keyword evidence="3" id="KW-1185">Reference proteome</keyword>
<sequence>MMQQRVPILSQQSNVPSHEQLVNYVADRHAYLGNSSYPLNVTQPVNVTGIANRTMAALADVATTHISNTQGDSIIAGVILGIFFLFFVVVIVIDMRAKRRSGELHEDMKGIRNAAVLLLKMIPMLFVALFIGIASLVPKKGTKPGQDDPEAAAVKTLASQAIVKRLSVKSAGAETIIRTPSFGSDIEAGN</sequence>
<proteinExistence type="predicted"/>
<name>A0A545V5M8_9HYPO</name>
<dbReference type="OrthoDB" id="4870771at2759"/>
<dbReference type="EMBL" id="SPUK01000005">
    <property type="protein sequence ID" value="TQV97021.1"/>
    <property type="molecule type" value="Genomic_DNA"/>
</dbReference>
<keyword evidence="1" id="KW-1133">Transmembrane helix</keyword>
<evidence type="ECO:0000313" key="2">
    <source>
        <dbReference type="EMBL" id="TQV97021.1"/>
    </source>
</evidence>
<reference evidence="2 3" key="1">
    <citation type="journal article" date="2019" name="Appl. Microbiol. Biotechnol.">
        <title>Genome sequence of Isaria javanica and comparative genome analysis insights into family S53 peptidase evolution in fungal entomopathogens.</title>
        <authorList>
            <person name="Lin R."/>
            <person name="Zhang X."/>
            <person name="Xin B."/>
            <person name="Zou M."/>
            <person name="Gao Y."/>
            <person name="Qin F."/>
            <person name="Hu Q."/>
            <person name="Xie B."/>
            <person name="Cheng X."/>
        </authorList>
    </citation>
    <scope>NUCLEOTIDE SEQUENCE [LARGE SCALE GENOMIC DNA]</scope>
    <source>
        <strain evidence="2 3">IJ1G</strain>
    </source>
</reference>
<evidence type="ECO:0000313" key="3">
    <source>
        <dbReference type="Proteomes" id="UP000315783"/>
    </source>
</evidence>
<protein>
    <submittedName>
        <fullName evidence="2">Uncharacterized protein</fullName>
    </submittedName>
</protein>